<name>A0A4P7BZ86_9GAMM</name>
<evidence type="ECO:0000313" key="1">
    <source>
        <dbReference type="EMBL" id="QBQ54514.1"/>
    </source>
</evidence>
<keyword evidence="2" id="KW-1185">Reference proteome</keyword>
<sequence length="95" mass="11117">MVCRFITWKVPDERSIFCESFGNYYIIFNQSSGETHLLNELAAEALRILEIYPVSEAELADRLREVFEVELEELLPRMSRLLKEFDNLGLIEPCC</sequence>
<protein>
    <submittedName>
        <fullName evidence="1">HPr-rel-A system PqqD family peptide chaperone</fullName>
    </submittedName>
</protein>
<dbReference type="Proteomes" id="UP000294325">
    <property type="component" value="Chromosome"/>
</dbReference>
<dbReference type="AlphaFoldDB" id="A0A4P7BZ86"/>
<dbReference type="InterPro" id="IPR027599">
    <property type="entry name" value="PqqD-rel_X"/>
</dbReference>
<gene>
    <name evidence="1" type="ORF">E3U44_08340</name>
</gene>
<dbReference type="OrthoDB" id="5772997at2"/>
<reference evidence="1 2" key="1">
    <citation type="submission" date="2019-03" db="EMBL/GenBank/DDBJ databases">
        <title>The genome sequence of Nitrosococcus wardiae strain D1FHST reveals the archetypal metabolic capacity of ammonia-oxidizing Gammaproteobacteria.</title>
        <authorList>
            <person name="Wang L."/>
            <person name="Lim C.K."/>
            <person name="Hanson T.E."/>
            <person name="Dang H."/>
            <person name="Klotz M.G."/>
        </authorList>
    </citation>
    <scope>NUCLEOTIDE SEQUENCE [LARGE SCALE GENOMIC DNA]</scope>
    <source>
        <strain evidence="1 2">D1FHS</strain>
    </source>
</reference>
<dbReference type="KEGG" id="nwr:E3U44_08340"/>
<accession>A0A4P7BZ86</accession>
<evidence type="ECO:0000313" key="2">
    <source>
        <dbReference type="Proteomes" id="UP000294325"/>
    </source>
</evidence>
<dbReference type="NCBIfam" id="TIGR04353">
    <property type="entry name" value="PqqD_rel_X"/>
    <property type="match status" value="1"/>
</dbReference>
<dbReference type="InterPro" id="IPR008792">
    <property type="entry name" value="PQQD"/>
</dbReference>
<dbReference type="EMBL" id="CP038033">
    <property type="protein sequence ID" value="QBQ54514.1"/>
    <property type="molecule type" value="Genomic_DNA"/>
</dbReference>
<organism evidence="1 2">
    <name type="scientific">Nitrosococcus wardiae</name>
    <dbReference type="NCBI Taxonomy" id="1814290"/>
    <lineage>
        <taxon>Bacteria</taxon>
        <taxon>Pseudomonadati</taxon>
        <taxon>Pseudomonadota</taxon>
        <taxon>Gammaproteobacteria</taxon>
        <taxon>Chromatiales</taxon>
        <taxon>Chromatiaceae</taxon>
        <taxon>Nitrosococcus</taxon>
    </lineage>
</organism>
<dbReference type="Pfam" id="PF05402">
    <property type="entry name" value="PqqD"/>
    <property type="match status" value="1"/>
</dbReference>
<proteinExistence type="predicted"/>